<feature type="transmembrane region" description="Helical" evidence="1">
    <location>
        <begin position="300"/>
        <end position="320"/>
    </location>
</feature>
<feature type="signal peptide" evidence="2">
    <location>
        <begin position="1"/>
        <end position="18"/>
    </location>
</feature>
<keyword evidence="1" id="KW-1133">Transmembrane helix</keyword>
<evidence type="ECO:0008006" key="5">
    <source>
        <dbReference type="Google" id="ProtNLM"/>
    </source>
</evidence>
<sequence length="712" mass="74841">MAATVLALGLSAIMAVHASYDGIRSRSADRGIQYQEAFPDRQPVALAVDGFDTVGMLQHSIVYLRPLSGGAPLPPGVDRWPGPGEAVLSPGLVRALKAEGATDRFGSVVGEIRNEGLASPGERFGYVNPRDEQINDKAALPVVGFGGPKAAVSGDLLFIKDRGRLLTALYLILVPASVLAVVAARMGSEGRDKRTALVSALGGGLWARAWLNIGESAVPLCAGAVLGTLPGLLVAATGNVQLPWIHYWLSSADLRHWWWGMALAGIATAVVLLLLVCLLHRTGNRGKARSTRLAARGSQAIRWAAVAFPIVVFATVWGPAQLDPLQHSDLRINLYNAGVAAALITLPCAVAVAVAVAGNQLAWSARKTGSAGALVAGRHVAARPGTTARLVAGVGIAMVLVSQVQLKSEQFGETARAAHATAHRVGNSVMILSMRTDRLAPQRIASVINQLPPATLALSLRQPQDPRSIAPVLLQGPCQALLALRLDCPSGTMRATSSSADKRIVEVVRWTSPVPGRFDIRQGPVLESPDKRRGAAESVFLLVSASGKDLPAARIKQLLRDELPIATASADPPGGTWLLGANLSAAHGKWVTFLGVPGVLILALTVVLANLAEFLRFSRAVAPLSVLTGKRRIYYTTAAWGLLTPLLAAIVTSVSAATWLAVPQESPGEGIELSTSMLTGVSGALGVMALLTWWWGARASVRQAIRWRSHGD</sequence>
<name>A0ABV9BVZ1_9ACTN</name>
<evidence type="ECO:0000256" key="2">
    <source>
        <dbReference type="SAM" id="SignalP"/>
    </source>
</evidence>
<evidence type="ECO:0000313" key="4">
    <source>
        <dbReference type="Proteomes" id="UP001595990"/>
    </source>
</evidence>
<keyword evidence="2" id="KW-0732">Signal</keyword>
<feature type="transmembrane region" description="Helical" evidence="1">
    <location>
        <begin position="388"/>
        <end position="406"/>
    </location>
</feature>
<comment type="caution">
    <text evidence="3">The sequence shown here is derived from an EMBL/GenBank/DDBJ whole genome shotgun (WGS) entry which is preliminary data.</text>
</comment>
<feature type="transmembrane region" description="Helical" evidence="1">
    <location>
        <begin position="332"/>
        <end position="357"/>
    </location>
</feature>
<accession>A0ABV9BVZ1</accession>
<keyword evidence="4" id="KW-1185">Reference proteome</keyword>
<organism evidence="3 4">
    <name type="scientific">Streptomyces ehimensis</name>
    <dbReference type="NCBI Taxonomy" id="68195"/>
    <lineage>
        <taxon>Bacteria</taxon>
        <taxon>Bacillati</taxon>
        <taxon>Actinomycetota</taxon>
        <taxon>Actinomycetes</taxon>
        <taxon>Kitasatosporales</taxon>
        <taxon>Streptomycetaceae</taxon>
        <taxon>Streptomyces</taxon>
    </lineage>
</organism>
<dbReference type="Proteomes" id="UP001595990">
    <property type="component" value="Unassembled WGS sequence"/>
</dbReference>
<dbReference type="EMBL" id="JBHSFS010000038">
    <property type="protein sequence ID" value="MFC4518238.1"/>
    <property type="molecule type" value="Genomic_DNA"/>
</dbReference>
<reference evidence="4" key="1">
    <citation type="journal article" date="2019" name="Int. J. Syst. Evol. Microbiol.">
        <title>The Global Catalogue of Microorganisms (GCM) 10K type strain sequencing project: providing services to taxonomists for standard genome sequencing and annotation.</title>
        <authorList>
            <consortium name="The Broad Institute Genomics Platform"/>
            <consortium name="The Broad Institute Genome Sequencing Center for Infectious Disease"/>
            <person name="Wu L."/>
            <person name="Ma J."/>
        </authorList>
    </citation>
    <scope>NUCLEOTIDE SEQUENCE [LARGE SCALE GENOMIC DNA]</scope>
    <source>
        <strain evidence="4">CECT 8064</strain>
    </source>
</reference>
<gene>
    <name evidence="3" type="ORF">ACFPEN_35880</name>
</gene>
<keyword evidence="1" id="KW-0472">Membrane</keyword>
<feature type="transmembrane region" description="Helical" evidence="1">
    <location>
        <begin position="257"/>
        <end position="279"/>
    </location>
</feature>
<proteinExistence type="predicted"/>
<feature type="transmembrane region" description="Helical" evidence="1">
    <location>
        <begin position="633"/>
        <end position="661"/>
    </location>
</feature>
<feature type="transmembrane region" description="Helical" evidence="1">
    <location>
        <begin position="217"/>
        <end position="237"/>
    </location>
</feature>
<feature type="transmembrane region" description="Helical" evidence="1">
    <location>
        <begin position="165"/>
        <end position="184"/>
    </location>
</feature>
<feature type="transmembrane region" description="Helical" evidence="1">
    <location>
        <begin position="673"/>
        <end position="696"/>
    </location>
</feature>
<protein>
    <recommendedName>
        <fullName evidence="5">Permease</fullName>
    </recommendedName>
</protein>
<keyword evidence="1" id="KW-0812">Transmembrane</keyword>
<evidence type="ECO:0000313" key="3">
    <source>
        <dbReference type="EMBL" id="MFC4518238.1"/>
    </source>
</evidence>
<evidence type="ECO:0000256" key="1">
    <source>
        <dbReference type="SAM" id="Phobius"/>
    </source>
</evidence>
<feature type="chain" id="PRO_5047500234" description="Permease" evidence="2">
    <location>
        <begin position="19"/>
        <end position="712"/>
    </location>
</feature>
<feature type="transmembrane region" description="Helical" evidence="1">
    <location>
        <begin position="590"/>
        <end position="612"/>
    </location>
</feature>
<dbReference type="RefSeq" id="WP_417924520.1">
    <property type="nucleotide sequence ID" value="NZ_JBHSFS010000038.1"/>
</dbReference>